<organism evidence="2 3">
    <name type="scientific">Ilex paraguariensis</name>
    <name type="common">yerba mate</name>
    <dbReference type="NCBI Taxonomy" id="185542"/>
    <lineage>
        <taxon>Eukaryota</taxon>
        <taxon>Viridiplantae</taxon>
        <taxon>Streptophyta</taxon>
        <taxon>Embryophyta</taxon>
        <taxon>Tracheophyta</taxon>
        <taxon>Spermatophyta</taxon>
        <taxon>Magnoliopsida</taxon>
        <taxon>eudicotyledons</taxon>
        <taxon>Gunneridae</taxon>
        <taxon>Pentapetalae</taxon>
        <taxon>asterids</taxon>
        <taxon>campanulids</taxon>
        <taxon>Aquifoliales</taxon>
        <taxon>Aquifoliaceae</taxon>
        <taxon>Ilex</taxon>
    </lineage>
</organism>
<protein>
    <submittedName>
        <fullName evidence="2">Uncharacterized protein</fullName>
    </submittedName>
</protein>
<accession>A0ABC8RZK4</accession>
<feature type="non-terminal residue" evidence="2">
    <location>
        <position position="1"/>
    </location>
</feature>
<feature type="region of interest" description="Disordered" evidence="1">
    <location>
        <begin position="37"/>
        <end position="59"/>
    </location>
</feature>
<dbReference type="EMBL" id="CAUOFW020002025">
    <property type="protein sequence ID" value="CAK9150349.1"/>
    <property type="molecule type" value="Genomic_DNA"/>
</dbReference>
<evidence type="ECO:0000313" key="2">
    <source>
        <dbReference type="EMBL" id="CAK9150349.1"/>
    </source>
</evidence>
<reference evidence="2 3" key="1">
    <citation type="submission" date="2024-02" db="EMBL/GenBank/DDBJ databases">
        <authorList>
            <person name="Vignale AGUSTIN F."/>
            <person name="Sosa J E."/>
            <person name="Modenutti C."/>
        </authorList>
    </citation>
    <scope>NUCLEOTIDE SEQUENCE [LARGE SCALE GENOMIC DNA]</scope>
</reference>
<proteinExistence type="predicted"/>
<dbReference type="Proteomes" id="UP001642360">
    <property type="component" value="Unassembled WGS sequence"/>
</dbReference>
<comment type="caution">
    <text evidence="2">The sequence shown here is derived from an EMBL/GenBank/DDBJ whole genome shotgun (WGS) entry which is preliminary data.</text>
</comment>
<evidence type="ECO:0000256" key="1">
    <source>
        <dbReference type="SAM" id="MobiDB-lite"/>
    </source>
</evidence>
<keyword evidence="3" id="KW-1185">Reference proteome</keyword>
<feature type="compositionally biased region" description="Low complexity" evidence="1">
    <location>
        <begin position="39"/>
        <end position="59"/>
    </location>
</feature>
<gene>
    <name evidence="2" type="ORF">ILEXP_LOCUS18497</name>
</gene>
<feature type="non-terminal residue" evidence="2">
    <location>
        <position position="92"/>
    </location>
</feature>
<sequence length="92" mass="9948">WFLHFIVTAFIVAFGLLYLLKVTASKYFVVDANFDESESVYSSSTTTTSSSSSAGYTSSSTMPGFIGTHSDSCIVCGNLTKKHCSGCKMVKY</sequence>
<dbReference type="AlphaFoldDB" id="A0ABC8RZK4"/>
<name>A0ABC8RZK4_9AQUA</name>
<evidence type="ECO:0000313" key="3">
    <source>
        <dbReference type="Proteomes" id="UP001642360"/>
    </source>
</evidence>